<protein>
    <submittedName>
        <fullName evidence="1">Uncharacterized protein</fullName>
    </submittedName>
</protein>
<gene>
    <name evidence="1" type="ORF">BV133_2537</name>
</gene>
<name>A0A182D3R0_BLAVI</name>
<proteinExistence type="predicted"/>
<dbReference type="EMBL" id="AP014854">
    <property type="protein sequence ID" value="BAS00131.1"/>
    <property type="molecule type" value="Genomic_DNA"/>
</dbReference>
<evidence type="ECO:0000313" key="1">
    <source>
        <dbReference type="EMBL" id="BAS00131.1"/>
    </source>
</evidence>
<dbReference type="AlphaFoldDB" id="A0A182D3R0"/>
<sequence length="39" mass="4135">MSFSEKSSAGEAFHADIATSEVASLPPRSKFDCHPLAIV</sequence>
<organism evidence="1">
    <name type="scientific">Blastochloris viridis</name>
    <name type="common">Rhodopseudomonas viridis</name>
    <dbReference type="NCBI Taxonomy" id="1079"/>
    <lineage>
        <taxon>Bacteria</taxon>
        <taxon>Pseudomonadati</taxon>
        <taxon>Pseudomonadota</taxon>
        <taxon>Alphaproteobacteria</taxon>
        <taxon>Hyphomicrobiales</taxon>
        <taxon>Blastochloridaceae</taxon>
        <taxon>Blastochloris</taxon>
    </lineage>
</organism>
<accession>A0A182D3R0</accession>
<reference evidence="1" key="1">
    <citation type="journal article" date="2015" name="Genome Announc.">
        <title>Complete Genome Sequence of the Bacteriochlorophyll b-Producing Photosynthetic Bacterium Blastochloris viridis.</title>
        <authorList>
            <person name="Tsukatani Y."/>
            <person name="Hirose Y."/>
            <person name="Harada J."/>
            <person name="Misawa N."/>
            <person name="Mori K."/>
            <person name="Inoue K."/>
            <person name="Tamiaki H."/>
        </authorList>
    </citation>
    <scope>NUCLEOTIDE SEQUENCE [LARGE SCALE GENOMIC DNA]</scope>
    <source>
        <strain evidence="1">DSM 133</strain>
    </source>
</reference>